<dbReference type="AlphaFoldDB" id="X1G163"/>
<dbReference type="EMBL" id="BARU01008233">
    <property type="protein sequence ID" value="GAH38525.1"/>
    <property type="molecule type" value="Genomic_DNA"/>
</dbReference>
<comment type="caution">
    <text evidence="1">The sequence shown here is derived from an EMBL/GenBank/DDBJ whole genome shotgun (WGS) entry which is preliminary data.</text>
</comment>
<sequence length="287" mass="34405">FVSKALKILVKSKEIKINYYEVERNKIKFYLPKEFDLNFEEDNKRYIFITSLYKKYREIATNQKNCGAVLEKIVQKAVLKTKYRCLGGPGKSTNRLVINGREIKGDIDLILFGKEKEILGVECKNKREWFNPHSKDIWEIIEKCVNNKALPVIIARKFTYGTRIIFKNLGILGFETHNQYFLPSLENEMKDIRHKDGLGFADIRFKDKPEKRYITFFDSIVKSQEESYRNKFFSYLDLLKEYSKQLSQEISHKERDRLFFELLREIGLIEKEEYDFDEYYDDRNSYF</sequence>
<proteinExistence type="predicted"/>
<evidence type="ECO:0000313" key="1">
    <source>
        <dbReference type="EMBL" id="GAH38525.1"/>
    </source>
</evidence>
<name>X1G163_9ZZZZ</name>
<reference evidence="1" key="1">
    <citation type="journal article" date="2014" name="Front. Microbiol.">
        <title>High frequency of phylogenetically diverse reductive dehalogenase-homologous genes in deep subseafloor sedimentary metagenomes.</title>
        <authorList>
            <person name="Kawai M."/>
            <person name="Futagami T."/>
            <person name="Toyoda A."/>
            <person name="Takaki Y."/>
            <person name="Nishi S."/>
            <person name="Hori S."/>
            <person name="Arai W."/>
            <person name="Tsubouchi T."/>
            <person name="Morono Y."/>
            <person name="Uchiyama I."/>
            <person name="Ito T."/>
            <person name="Fujiyama A."/>
            <person name="Inagaki F."/>
            <person name="Takami H."/>
        </authorList>
    </citation>
    <scope>NUCLEOTIDE SEQUENCE</scope>
    <source>
        <strain evidence="1">Expedition CK06-06</strain>
    </source>
</reference>
<feature type="non-terminal residue" evidence="1">
    <location>
        <position position="1"/>
    </location>
</feature>
<organism evidence="1">
    <name type="scientific">marine sediment metagenome</name>
    <dbReference type="NCBI Taxonomy" id="412755"/>
    <lineage>
        <taxon>unclassified sequences</taxon>
        <taxon>metagenomes</taxon>
        <taxon>ecological metagenomes</taxon>
    </lineage>
</organism>
<accession>X1G163</accession>
<protein>
    <submittedName>
        <fullName evidence="1">Uncharacterized protein</fullName>
    </submittedName>
</protein>
<gene>
    <name evidence="1" type="ORF">S03H2_16139</name>
</gene>